<evidence type="ECO:0000313" key="1">
    <source>
        <dbReference type="EMBL" id="GAF73944.1"/>
    </source>
</evidence>
<protein>
    <submittedName>
        <fullName evidence="1">Uncharacterized protein</fullName>
    </submittedName>
</protein>
<accession>X0RYR8</accession>
<dbReference type="EMBL" id="BARS01008097">
    <property type="protein sequence ID" value="GAF73944.1"/>
    <property type="molecule type" value="Genomic_DNA"/>
</dbReference>
<sequence>MGRLRQSANPGNQAAWEPVSIFIFYDGVPPENPIRSHGKAVRSPQLRAEAILLKNNRS</sequence>
<proteinExistence type="predicted"/>
<organism evidence="1">
    <name type="scientific">marine sediment metagenome</name>
    <dbReference type="NCBI Taxonomy" id="412755"/>
    <lineage>
        <taxon>unclassified sequences</taxon>
        <taxon>metagenomes</taxon>
        <taxon>ecological metagenomes</taxon>
    </lineage>
</organism>
<gene>
    <name evidence="1" type="ORF">S01H1_15516</name>
</gene>
<reference evidence="1" key="1">
    <citation type="journal article" date="2014" name="Front. Microbiol.">
        <title>High frequency of phylogenetically diverse reductive dehalogenase-homologous genes in deep subseafloor sedimentary metagenomes.</title>
        <authorList>
            <person name="Kawai M."/>
            <person name="Futagami T."/>
            <person name="Toyoda A."/>
            <person name="Takaki Y."/>
            <person name="Nishi S."/>
            <person name="Hori S."/>
            <person name="Arai W."/>
            <person name="Tsubouchi T."/>
            <person name="Morono Y."/>
            <person name="Uchiyama I."/>
            <person name="Ito T."/>
            <person name="Fujiyama A."/>
            <person name="Inagaki F."/>
            <person name="Takami H."/>
        </authorList>
    </citation>
    <scope>NUCLEOTIDE SEQUENCE</scope>
    <source>
        <strain evidence="1">Expedition CK06-06</strain>
    </source>
</reference>
<dbReference type="AlphaFoldDB" id="X0RYR8"/>
<comment type="caution">
    <text evidence="1">The sequence shown here is derived from an EMBL/GenBank/DDBJ whole genome shotgun (WGS) entry which is preliminary data.</text>
</comment>
<name>X0RYR8_9ZZZZ</name>